<proteinExistence type="predicted"/>
<accession>A0A7G9Y0R9</accession>
<dbReference type="Pfam" id="PF24336">
    <property type="entry name" value="DUF7504"/>
    <property type="match status" value="1"/>
</dbReference>
<evidence type="ECO:0008006" key="3">
    <source>
        <dbReference type="Google" id="ProtNLM"/>
    </source>
</evidence>
<dbReference type="Gene3D" id="3.40.50.300">
    <property type="entry name" value="P-loop containing nucleotide triphosphate hydrolases"/>
    <property type="match status" value="1"/>
</dbReference>
<evidence type="ECO:0000313" key="2">
    <source>
        <dbReference type="EMBL" id="QNO41603.1"/>
    </source>
</evidence>
<name>A0A7G9Y0R9_9EURY</name>
<dbReference type="InterPro" id="IPR027417">
    <property type="entry name" value="P-loop_NTPase"/>
</dbReference>
<protein>
    <recommendedName>
        <fullName evidence="3">KaiC-like domain-containing protein</fullName>
    </recommendedName>
</protein>
<sequence>MTYKLGIARLDELIGDIKSGTNIMMIGPPISGKDDIANIIAYQGLLDANAAVIVSTREPGNNVLEWFERYNLDVPMDRIGIVDCVTRTLGFGAPDTDNIKMASSPVDLTGIGVKISQFFEHFWMEMHLRETRLCINSLSTILMYSNLQTVFRFLHVFTGRIKAANALGIYVIEEGMHDEKTIVTLKQLFDGMIEIRESEEGYQIRAVGFTPKPTPWFDYEIDGANIVLRS</sequence>
<dbReference type="EMBL" id="MT630653">
    <property type="protein sequence ID" value="QNO41603.1"/>
    <property type="molecule type" value="Genomic_DNA"/>
</dbReference>
<gene>
    <name evidence="1" type="ORF">JNOLDJLP_00024</name>
    <name evidence="2" type="ORF">OAEIHDOC_00024</name>
</gene>
<dbReference type="InterPro" id="IPR055927">
    <property type="entry name" value="DUF7504"/>
</dbReference>
<dbReference type="AlphaFoldDB" id="A0A7G9Y0R9"/>
<organism evidence="2">
    <name type="scientific">Candidatus Methanogaster sp. ANME-2c ERB4</name>
    <dbReference type="NCBI Taxonomy" id="2759911"/>
    <lineage>
        <taxon>Archaea</taxon>
        <taxon>Methanobacteriati</taxon>
        <taxon>Methanobacteriota</taxon>
        <taxon>Stenosarchaea group</taxon>
        <taxon>Methanomicrobia</taxon>
        <taxon>Methanosarcinales</taxon>
        <taxon>ANME-2 cluster</taxon>
        <taxon>Candidatus Methanogasteraceae</taxon>
        <taxon>Candidatus Methanogaster</taxon>
    </lineage>
</organism>
<dbReference type="EMBL" id="MT630607">
    <property type="protein sequence ID" value="QNO41199.1"/>
    <property type="molecule type" value="Genomic_DNA"/>
</dbReference>
<reference evidence="2" key="1">
    <citation type="submission" date="2020-06" db="EMBL/GenBank/DDBJ databases">
        <title>Unique genomic features of the anaerobic methanotrophic archaea.</title>
        <authorList>
            <person name="Chadwick G.L."/>
            <person name="Skennerton C.T."/>
            <person name="Laso-Perez R."/>
            <person name="Leu A.O."/>
            <person name="Speth D.R."/>
            <person name="Yu H."/>
            <person name="Morgan-Lang C."/>
            <person name="Hatzenpichler R."/>
            <person name="Goudeau D."/>
            <person name="Malmstrom R."/>
            <person name="Brazelton W.J."/>
            <person name="Woyke T."/>
            <person name="Hallam S.J."/>
            <person name="Tyson G.W."/>
            <person name="Wegener G."/>
            <person name="Boetius A."/>
            <person name="Orphan V."/>
        </authorList>
    </citation>
    <scope>NUCLEOTIDE SEQUENCE</scope>
</reference>
<dbReference type="SUPFAM" id="SSF52540">
    <property type="entry name" value="P-loop containing nucleoside triphosphate hydrolases"/>
    <property type="match status" value="1"/>
</dbReference>
<evidence type="ECO:0000313" key="1">
    <source>
        <dbReference type="EMBL" id="QNO41199.1"/>
    </source>
</evidence>